<accession>A0AAD9GZS0</accession>
<dbReference type="Proteomes" id="UP001259832">
    <property type="component" value="Unassembled WGS sequence"/>
</dbReference>
<keyword evidence="4" id="KW-0378">Hydrolase</keyword>
<dbReference type="EMBL" id="JASMQC010000001">
    <property type="protein sequence ID" value="KAK1948055.1"/>
    <property type="molecule type" value="Genomic_DNA"/>
</dbReference>
<keyword evidence="9" id="KW-1185">Reference proteome</keyword>
<comment type="similarity">
    <text evidence="2">Belongs to the peptidase S1C family.</text>
</comment>
<dbReference type="InterPro" id="IPR039431">
    <property type="entry name" value="Vta1/CALS_N"/>
</dbReference>
<dbReference type="GO" id="GO:0006508">
    <property type="term" value="P:proteolysis"/>
    <property type="evidence" value="ECO:0007669"/>
    <property type="project" value="UniProtKB-KW"/>
</dbReference>
<dbReference type="AlphaFoldDB" id="A0AAD9GZS0"/>
<dbReference type="Pfam" id="PF13180">
    <property type="entry name" value="PDZ_2"/>
    <property type="match status" value="1"/>
</dbReference>
<evidence type="ECO:0000313" key="9">
    <source>
        <dbReference type="Proteomes" id="UP001259832"/>
    </source>
</evidence>
<dbReference type="Gene3D" id="2.30.42.10">
    <property type="match status" value="1"/>
</dbReference>
<organism evidence="8 9">
    <name type="scientific">Phytophthora citrophthora</name>
    <dbReference type="NCBI Taxonomy" id="4793"/>
    <lineage>
        <taxon>Eukaryota</taxon>
        <taxon>Sar</taxon>
        <taxon>Stramenopiles</taxon>
        <taxon>Oomycota</taxon>
        <taxon>Peronosporomycetes</taxon>
        <taxon>Peronosporales</taxon>
        <taxon>Peronosporaceae</taxon>
        <taxon>Phytophthora</taxon>
    </lineage>
</organism>
<dbReference type="Pfam" id="PF04652">
    <property type="entry name" value="Vta1"/>
    <property type="match status" value="1"/>
</dbReference>
<evidence type="ECO:0000313" key="8">
    <source>
        <dbReference type="EMBL" id="KAK1948055.1"/>
    </source>
</evidence>
<feature type="compositionally biased region" description="Pro residues" evidence="6">
    <location>
        <begin position="580"/>
        <end position="595"/>
    </location>
</feature>
<dbReference type="InterPro" id="IPR009003">
    <property type="entry name" value="Peptidase_S1_PA"/>
</dbReference>
<evidence type="ECO:0000256" key="2">
    <source>
        <dbReference type="ARBA" id="ARBA00010541"/>
    </source>
</evidence>
<protein>
    <submittedName>
        <fullName evidence="8">Protease Do-like 14</fullName>
    </submittedName>
</protein>
<gene>
    <name evidence="8" type="ORF">P3T76_000345</name>
</gene>
<evidence type="ECO:0000256" key="4">
    <source>
        <dbReference type="ARBA" id="ARBA00022801"/>
    </source>
</evidence>
<dbReference type="Gene3D" id="2.40.10.120">
    <property type="match status" value="1"/>
</dbReference>
<dbReference type="SUPFAM" id="SSF50494">
    <property type="entry name" value="Trypsin-like serine proteases"/>
    <property type="match status" value="1"/>
</dbReference>
<keyword evidence="5" id="KW-0472">Membrane</keyword>
<evidence type="ECO:0000259" key="7">
    <source>
        <dbReference type="PROSITE" id="PS50106"/>
    </source>
</evidence>
<dbReference type="PROSITE" id="PS50106">
    <property type="entry name" value="PDZ"/>
    <property type="match status" value="1"/>
</dbReference>
<keyword evidence="3 8" id="KW-0645">Protease</keyword>
<evidence type="ECO:0000256" key="5">
    <source>
        <dbReference type="ARBA" id="ARBA00023136"/>
    </source>
</evidence>
<dbReference type="InterPro" id="IPR001940">
    <property type="entry name" value="Peptidase_S1C"/>
</dbReference>
<dbReference type="GO" id="GO:0012505">
    <property type="term" value="C:endomembrane system"/>
    <property type="evidence" value="ECO:0007669"/>
    <property type="project" value="UniProtKB-SubCell"/>
</dbReference>
<name>A0AAD9GZS0_9STRA</name>
<evidence type="ECO:0000256" key="6">
    <source>
        <dbReference type="SAM" id="MobiDB-lite"/>
    </source>
</evidence>
<dbReference type="InterPro" id="IPR036034">
    <property type="entry name" value="PDZ_sf"/>
</dbReference>
<dbReference type="InterPro" id="IPR001478">
    <property type="entry name" value="PDZ"/>
</dbReference>
<feature type="region of interest" description="Disordered" evidence="6">
    <location>
        <begin position="492"/>
        <end position="545"/>
    </location>
</feature>
<dbReference type="InterPro" id="IPR023175">
    <property type="entry name" value="Vta1/CALS_N_sf"/>
</dbReference>
<dbReference type="SMART" id="SM00228">
    <property type="entry name" value="PDZ"/>
    <property type="match status" value="1"/>
</dbReference>
<dbReference type="Pfam" id="PF13365">
    <property type="entry name" value="Trypsin_2"/>
    <property type="match status" value="1"/>
</dbReference>
<dbReference type="Gene3D" id="1.25.40.270">
    <property type="entry name" value="Vacuolar protein sorting-associated protein vta1"/>
    <property type="match status" value="1"/>
</dbReference>
<feature type="compositionally biased region" description="Low complexity" evidence="6">
    <location>
        <begin position="641"/>
        <end position="657"/>
    </location>
</feature>
<evidence type="ECO:0000256" key="3">
    <source>
        <dbReference type="ARBA" id="ARBA00022670"/>
    </source>
</evidence>
<evidence type="ECO:0000256" key="1">
    <source>
        <dbReference type="ARBA" id="ARBA00004308"/>
    </source>
</evidence>
<dbReference type="PRINTS" id="PR00834">
    <property type="entry name" value="PROTEASES2C"/>
</dbReference>
<feature type="region of interest" description="Disordered" evidence="6">
    <location>
        <begin position="560"/>
        <end position="667"/>
    </location>
</feature>
<proteinExistence type="inferred from homology"/>
<dbReference type="PANTHER" id="PTHR22939">
    <property type="entry name" value="SERINE PROTEASE FAMILY S1C HTRA-RELATED"/>
    <property type="match status" value="1"/>
</dbReference>
<feature type="compositionally biased region" description="Pro residues" evidence="6">
    <location>
        <begin position="629"/>
        <end position="640"/>
    </location>
</feature>
<sequence>MGDTTHLEARPSSVLSRNFIADAVEKAFPAVVNISVDSGYVASNGSGFIITEEGLIVTNAHVVARCNRYSKIQVTFADGSNYPAVIHSADSLSDIALLQIKSDEVKEWPMISMGTSSELRAGEWVCALGSPFSLQNSVSAGIISAVARHSSELGYPQKGGEYIQTDAAINAGNSGGPLINLDGEVIGINTMKVDGSVGISFAIPADTAVQVIKQLRKHKKVVRPYIGMQMINFNTRELKEIGRMFPDVKEGVIVKSVAPGSPAHKGGVLPGDVIVFFDGKKVQSTKDILTTVGYTIGRHITVQVKRRGEKNLVKLQVTTEPLPTLMQKRKIIMADPQPVKVPPTFKTLLPFIRRAEELDRDTSRPESKLIAYFCRQYAMELGIKLRENDSSNEATDYLLSLMDRLEDEKNKLPDFSQEEGKEICEDFAMEIFSKADDEDRAGMANKSTARTFYAAGTFFDILNQFGDISEDVVEKRRYCKYKAATILKAIKEGTTPTPGPPEGMDLGSADDGDVATAPTVVPSTPEPPAPAVISPPMQPSEATYSPAAFPSLTESVRSAGVMSASELDSTWHGPTSNQVSPPPSAPNHSAPPAPPATTYSAPTAPPVPITPPPAYQTPARTPSYQSPSAPTPSYQPPSAPTPSHQSQPSYTPQSTTTRARNTPISQNELNDAIEYSKFAAAALKMKDMKLAEERLEMALRLVRGA</sequence>
<feature type="domain" description="PDZ" evidence="7">
    <location>
        <begin position="208"/>
        <end position="284"/>
    </location>
</feature>
<feature type="compositionally biased region" description="Polar residues" evidence="6">
    <location>
        <begin position="658"/>
        <end position="667"/>
    </location>
</feature>
<comment type="subcellular location">
    <subcellularLocation>
        <location evidence="1">Endomembrane system</location>
    </subcellularLocation>
</comment>
<dbReference type="GO" id="GO:0004252">
    <property type="term" value="F:serine-type endopeptidase activity"/>
    <property type="evidence" value="ECO:0007669"/>
    <property type="project" value="InterPro"/>
</dbReference>
<feature type="compositionally biased region" description="Polar residues" evidence="6">
    <location>
        <begin position="566"/>
        <end position="579"/>
    </location>
</feature>
<feature type="compositionally biased region" description="Pro residues" evidence="6">
    <location>
        <begin position="603"/>
        <end position="615"/>
    </location>
</feature>
<comment type="caution">
    <text evidence="8">The sequence shown here is derived from an EMBL/GenBank/DDBJ whole genome shotgun (WGS) entry which is preliminary data.</text>
</comment>
<reference evidence="8" key="1">
    <citation type="submission" date="2023-08" db="EMBL/GenBank/DDBJ databases">
        <title>Reference Genome Resource for the Citrus Pathogen Phytophthora citrophthora.</title>
        <authorList>
            <person name="Moller H."/>
            <person name="Coetzee B."/>
            <person name="Rose L.J."/>
            <person name="Van Niekerk J.M."/>
        </authorList>
    </citation>
    <scope>NUCLEOTIDE SEQUENCE</scope>
    <source>
        <strain evidence="8">STE-U-9442</strain>
    </source>
</reference>
<dbReference type="SUPFAM" id="SSF50156">
    <property type="entry name" value="PDZ domain-like"/>
    <property type="match status" value="1"/>
</dbReference>
<dbReference type="PANTHER" id="PTHR22939:SF125">
    <property type="entry name" value="PROTEASE DO-LIKE 14-RELATED"/>
    <property type="match status" value="1"/>
</dbReference>